<gene>
    <name evidence="2" type="ORF">VFPPC_08956</name>
</gene>
<organism evidence="2 3">
    <name type="scientific">Pochonia chlamydosporia 170</name>
    <dbReference type="NCBI Taxonomy" id="1380566"/>
    <lineage>
        <taxon>Eukaryota</taxon>
        <taxon>Fungi</taxon>
        <taxon>Dikarya</taxon>
        <taxon>Ascomycota</taxon>
        <taxon>Pezizomycotina</taxon>
        <taxon>Sordariomycetes</taxon>
        <taxon>Hypocreomycetidae</taxon>
        <taxon>Hypocreales</taxon>
        <taxon>Clavicipitaceae</taxon>
        <taxon>Pochonia</taxon>
    </lineage>
</organism>
<evidence type="ECO:0000256" key="1">
    <source>
        <dbReference type="SAM" id="MobiDB-lite"/>
    </source>
</evidence>
<protein>
    <submittedName>
        <fullName evidence="2">Uncharacterized protein</fullName>
    </submittedName>
</protein>
<feature type="region of interest" description="Disordered" evidence="1">
    <location>
        <begin position="1"/>
        <end position="60"/>
    </location>
</feature>
<name>A0A179FCA1_METCM</name>
<dbReference type="KEGG" id="pchm:VFPPC_08956"/>
<evidence type="ECO:0000313" key="2">
    <source>
        <dbReference type="EMBL" id="OAQ63048.1"/>
    </source>
</evidence>
<feature type="compositionally biased region" description="Polar residues" evidence="1">
    <location>
        <begin position="31"/>
        <end position="46"/>
    </location>
</feature>
<dbReference type="Proteomes" id="UP000078397">
    <property type="component" value="Unassembled WGS sequence"/>
</dbReference>
<sequence length="337" mass="38152">MGFSLKKKTATAQWEFEKEQQRAEFDKRELQTSLSRSRPIQDSTSLAYPPPAPHLSQKVPQNFGAPPTPEFLSGIAVCVLNAGRFERQESGSDVFDCVAVAAQFGVDLLHSYPGFKALTKTGAQILMRASSRNIRCRDPTQAPSHAADYLRRVTDAFPVIAVHNLKAMNARTNKGRWEVPQDRMFPPHHAAVIELNLNLVNRLVEARNSVRRQRNDQNAWERLHTLVFRIGVTIAHELCHVFTSYLLYNERQHTPKEVTYAAEYSSDTIGESGRFWESETFGGYVDMRQGSQIERVAIRHGTRTLSNVMIIPPSFCRTMLKRGKYSIPPRPQDPSTS</sequence>
<proteinExistence type="predicted"/>
<comment type="caution">
    <text evidence="2">The sequence shown here is derived from an EMBL/GenBank/DDBJ whole genome shotgun (WGS) entry which is preliminary data.</text>
</comment>
<reference evidence="2 3" key="1">
    <citation type="journal article" date="2016" name="PLoS Pathog.">
        <title>Biosynthesis of antibiotic leucinostatins in bio-control fungus Purpureocillium lilacinum and their inhibition on phytophthora revealed by genome mining.</title>
        <authorList>
            <person name="Wang G."/>
            <person name="Liu Z."/>
            <person name="Lin R."/>
            <person name="Li E."/>
            <person name="Mao Z."/>
            <person name="Ling J."/>
            <person name="Yang Y."/>
            <person name="Yin W.B."/>
            <person name="Xie B."/>
        </authorList>
    </citation>
    <scope>NUCLEOTIDE SEQUENCE [LARGE SCALE GENOMIC DNA]</scope>
    <source>
        <strain evidence="2">170</strain>
    </source>
</reference>
<dbReference type="OrthoDB" id="5290015at2759"/>
<accession>A0A179FCA1</accession>
<dbReference type="GeneID" id="28851564"/>
<feature type="compositionally biased region" description="Basic and acidic residues" evidence="1">
    <location>
        <begin position="15"/>
        <end position="30"/>
    </location>
</feature>
<dbReference type="AlphaFoldDB" id="A0A179FCA1"/>
<keyword evidence="3" id="KW-1185">Reference proteome</keyword>
<dbReference type="RefSeq" id="XP_018140628.1">
    <property type="nucleotide sequence ID" value="XM_018287570.1"/>
</dbReference>
<evidence type="ECO:0000313" key="3">
    <source>
        <dbReference type="Proteomes" id="UP000078397"/>
    </source>
</evidence>
<dbReference type="EMBL" id="LSBJ02000006">
    <property type="protein sequence ID" value="OAQ63048.1"/>
    <property type="molecule type" value="Genomic_DNA"/>
</dbReference>